<dbReference type="Proteomes" id="UP000524558">
    <property type="component" value="Unassembled WGS sequence"/>
</dbReference>
<sequence length="487" mass="56589">ASKMDLKCALEECSMALNLFLNNKFSEALELLRPWSKDSMYHALGYSTILVMQAAMTFEQQDIQMGISTMKEALQTCQRFRKRNTVVESLSNLVSKQSADQLSEEEMHAEICYAECLLQKAALTFVQVKFIVYSVFLCSSLKESMLVLMLSLLPGRILRLLEFIGFSGNRELGLCQLREGASGSSLRAILCTFTLLVYHTYVSLILGTGEANLQEADSLLEPYLHKFPNGSIILFYAARIDTLKGNFEKAQLRFQECIASQQEWKQIHHLCYWELMWCCTFQQNWLQAYRYADLLSKESRWSKVNGQVDVVIMYHQKNINPSVLKFIVYSITYKDLSNKVVLGLYSTMLFSCEYMYLWSCLFLVFFFFFFQEMMYVWNGFAILGKRADLTESLLVTIEKEETALQNETNRNEYYMDDVCMLQLLKGLCLKHLGRLMQAELCFSKVVQSEKQIKYDSYLVPFTLYELGLLYKQQDEREKAIRYIETAK</sequence>
<keyword evidence="6" id="KW-1133">Transmembrane helix</keyword>
<dbReference type="AlphaFoldDB" id="A0A7K5NZJ7"/>
<dbReference type="Gene3D" id="1.25.40.10">
    <property type="entry name" value="Tetratricopeptide repeat domain"/>
    <property type="match status" value="1"/>
</dbReference>
<evidence type="ECO:0000256" key="3">
    <source>
        <dbReference type="ARBA" id="ARBA00022737"/>
    </source>
</evidence>
<dbReference type="PANTHER" id="PTHR31859">
    <property type="entry name" value="TETRATRICOPEPTIDE REPEAT PROTEIN 39 FAMILY MEMBER"/>
    <property type="match status" value="1"/>
</dbReference>
<dbReference type="EMBL" id="VYZF01003863">
    <property type="protein sequence ID" value="NWT48245.1"/>
    <property type="molecule type" value="Genomic_DNA"/>
</dbReference>
<keyword evidence="6" id="KW-0472">Membrane</keyword>
<accession>A0A7K5NZJ7</accession>
<evidence type="ECO:0000313" key="8">
    <source>
        <dbReference type="Proteomes" id="UP000524558"/>
    </source>
</evidence>
<dbReference type="Pfam" id="PF10300">
    <property type="entry name" value="Iml2-TPR_39"/>
    <property type="match status" value="3"/>
</dbReference>
<comment type="caution">
    <text evidence="7">The sequence shown here is derived from an EMBL/GenBank/DDBJ whole genome shotgun (WGS) entry which is preliminary data.</text>
</comment>
<evidence type="ECO:0000313" key="7">
    <source>
        <dbReference type="EMBL" id="NWT48245.1"/>
    </source>
</evidence>
<feature type="non-terminal residue" evidence="7">
    <location>
        <position position="1"/>
    </location>
</feature>
<feature type="non-terminal residue" evidence="7">
    <location>
        <position position="487"/>
    </location>
</feature>
<evidence type="ECO:0000256" key="6">
    <source>
        <dbReference type="SAM" id="Phobius"/>
    </source>
</evidence>
<dbReference type="SUPFAM" id="SSF48452">
    <property type="entry name" value="TPR-like"/>
    <property type="match status" value="1"/>
</dbReference>
<evidence type="ECO:0000256" key="1">
    <source>
        <dbReference type="ARBA" id="ARBA00006400"/>
    </source>
</evidence>
<keyword evidence="4" id="KW-0802">TPR repeat</keyword>
<keyword evidence="8" id="KW-1185">Reference proteome</keyword>
<evidence type="ECO:0000256" key="5">
    <source>
        <dbReference type="ARBA" id="ARBA00023098"/>
    </source>
</evidence>
<proteinExistence type="inferred from homology"/>
<protein>
    <recommendedName>
        <fullName evidence="2">Tetratricopeptide repeat protein 39B</fullName>
    </recommendedName>
</protein>
<keyword evidence="3" id="KW-0677">Repeat</keyword>
<keyword evidence="6" id="KW-0812">Transmembrane</keyword>
<evidence type="ECO:0000256" key="2">
    <source>
        <dbReference type="ARBA" id="ARBA00015483"/>
    </source>
</evidence>
<gene>
    <name evidence="7" type="primary">Ttc39b</name>
    <name evidence="7" type="ORF">CHRMAC_R11490</name>
</gene>
<reference evidence="7 8" key="1">
    <citation type="submission" date="2019-09" db="EMBL/GenBank/DDBJ databases">
        <title>Bird 10,000 Genomes (B10K) Project - Family phase.</title>
        <authorList>
            <person name="Zhang G."/>
        </authorList>
    </citation>
    <scope>NUCLEOTIDE SEQUENCE [LARGE SCALE GENOMIC DNA]</scope>
    <source>
        <strain evidence="7">B10K-DU-021-33</strain>
        <tissue evidence="7">Mixed tissue sample</tissue>
    </source>
</reference>
<comment type="similarity">
    <text evidence="1">Belongs to the TTC39 family.</text>
</comment>
<dbReference type="GO" id="GO:0006629">
    <property type="term" value="P:lipid metabolic process"/>
    <property type="evidence" value="ECO:0007669"/>
    <property type="project" value="UniProtKB-KW"/>
</dbReference>
<feature type="transmembrane region" description="Helical" evidence="6">
    <location>
        <begin position="355"/>
        <end position="377"/>
    </location>
</feature>
<evidence type="ECO:0000256" key="4">
    <source>
        <dbReference type="ARBA" id="ARBA00022803"/>
    </source>
</evidence>
<dbReference type="PANTHER" id="PTHR31859:SF4">
    <property type="entry name" value="TETRATRICOPEPTIDE REPEAT PROTEIN 39B"/>
    <property type="match status" value="1"/>
</dbReference>
<name>A0A7K5NZJ7_CHRMC</name>
<dbReference type="InterPro" id="IPR011990">
    <property type="entry name" value="TPR-like_helical_dom_sf"/>
</dbReference>
<keyword evidence="5" id="KW-0443">Lipid metabolism</keyword>
<dbReference type="InterPro" id="IPR019412">
    <property type="entry name" value="IML2/TPR_39"/>
</dbReference>
<organism evidence="7 8">
    <name type="scientific">Chroicocephalus maculipennis</name>
    <name type="common">Brown-hooded gull</name>
    <name type="synonym">Larus maculipennis</name>
    <dbReference type="NCBI Taxonomy" id="287016"/>
    <lineage>
        <taxon>Eukaryota</taxon>
        <taxon>Metazoa</taxon>
        <taxon>Chordata</taxon>
        <taxon>Craniata</taxon>
        <taxon>Vertebrata</taxon>
        <taxon>Euteleostomi</taxon>
        <taxon>Archelosauria</taxon>
        <taxon>Archosauria</taxon>
        <taxon>Dinosauria</taxon>
        <taxon>Saurischia</taxon>
        <taxon>Theropoda</taxon>
        <taxon>Coelurosauria</taxon>
        <taxon>Aves</taxon>
        <taxon>Neognathae</taxon>
        <taxon>Neoaves</taxon>
        <taxon>Charadriiformes</taxon>
        <taxon>Laridae</taxon>
        <taxon>Chroicocephalus</taxon>
    </lineage>
</organism>